<dbReference type="InParanoid" id="A0A0C2S0V2"/>
<evidence type="ECO:0000313" key="2">
    <source>
        <dbReference type="Proteomes" id="UP000054549"/>
    </source>
</evidence>
<protein>
    <submittedName>
        <fullName evidence="1">Uncharacterized protein</fullName>
    </submittedName>
</protein>
<organism evidence="1 2">
    <name type="scientific">Amanita muscaria (strain Koide BX008)</name>
    <dbReference type="NCBI Taxonomy" id="946122"/>
    <lineage>
        <taxon>Eukaryota</taxon>
        <taxon>Fungi</taxon>
        <taxon>Dikarya</taxon>
        <taxon>Basidiomycota</taxon>
        <taxon>Agaricomycotina</taxon>
        <taxon>Agaricomycetes</taxon>
        <taxon>Agaricomycetidae</taxon>
        <taxon>Agaricales</taxon>
        <taxon>Pluteineae</taxon>
        <taxon>Amanitaceae</taxon>
        <taxon>Amanita</taxon>
    </lineage>
</organism>
<dbReference type="HOGENOM" id="CLU_2346211_0_0_1"/>
<accession>A0A0C2S0V2</accession>
<name>A0A0C2S0V2_AMAMK</name>
<sequence>MTRQVVYLRIALSTLLATESIHHLTTAGVLDCPSTFLLRLPPDRQHIVKVSRSKFDLRIGTLLINTDSGNLQNPMTFIHRLYGGRKGASQFLHMLVH</sequence>
<gene>
    <name evidence="1" type="ORF">M378DRAFT_172849</name>
</gene>
<keyword evidence="2" id="KW-1185">Reference proteome</keyword>
<reference evidence="1 2" key="1">
    <citation type="submission" date="2014-04" db="EMBL/GenBank/DDBJ databases">
        <title>Evolutionary Origins and Diversification of the Mycorrhizal Mutualists.</title>
        <authorList>
            <consortium name="DOE Joint Genome Institute"/>
            <consortium name="Mycorrhizal Genomics Consortium"/>
            <person name="Kohler A."/>
            <person name="Kuo A."/>
            <person name="Nagy L.G."/>
            <person name="Floudas D."/>
            <person name="Copeland A."/>
            <person name="Barry K.W."/>
            <person name="Cichocki N."/>
            <person name="Veneault-Fourrey C."/>
            <person name="LaButti K."/>
            <person name="Lindquist E.A."/>
            <person name="Lipzen A."/>
            <person name="Lundell T."/>
            <person name="Morin E."/>
            <person name="Murat C."/>
            <person name="Riley R."/>
            <person name="Ohm R."/>
            <person name="Sun H."/>
            <person name="Tunlid A."/>
            <person name="Henrissat B."/>
            <person name="Grigoriev I.V."/>
            <person name="Hibbett D.S."/>
            <person name="Martin F."/>
        </authorList>
    </citation>
    <scope>NUCLEOTIDE SEQUENCE [LARGE SCALE GENOMIC DNA]</scope>
    <source>
        <strain evidence="1 2">Koide BX008</strain>
    </source>
</reference>
<dbReference type="Proteomes" id="UP000054549">
    <property type="component" value="Unassembled WGS sequence"/>
</dbReference>
<evidence type="ECO:0000313" key="1">
    <source>
        <dbReference type="EMBL" id="KIL56265.1"/>
    </source>
</evidence>
<dbReference type="EMBL" id="KN818435">
    <property type="protein sequence ID" value="KIL56265.1"/>
    <property type="molecule type" value="Genomic_DNA"/>
</dbReference>
<proteinExistence type="predicted"/>
<dbReference type="AlphaFoldDB" id="A0A0C2S0V2"/>